<dbReference type="KEGG" id="kmn:HW532_10365"/>
<gene>
    <name evidence="2" type="ORF">HW532_10365</name>
</gene>
<sequence length="68" mass="7780">MATVSSARRAVSAPSRPVRKAANWLLRLVRPPRRRTAALHRDMLNEHMSRDLGLADGRDRLPRDPLRD</sequence>
<dbReference type="EMBL" id="CP058214">
    <property type="protein sequence ID" value="QPC43054.1"/>
    <property type="molecule type" value="Genomic_DNA"/>
</dbReference>
<accession>A0A7S8C4B4</accession>
<feature type="region of interest" description="Disordered" evidence="1">
    <location>
        <begin position="49"/>
        <end position="68"/>
    </location>
</feature>
<evidence type="ECO:0000313" key="3">
    <source>
        <dbReference type="Proteomes" id="UP000593594"/>
    </source>
</evidence>
<organism evidence="2 3">
    <name type="scientific">Kaustia mangrovi</name>
    <dbReference type="NCBI Taxonomy" id="2593653"/>
    <lineage>
        <taxon>Bacteria</taxon>
        <taxon>Pseudomonadati</taxon>
        <taxon>Pseudomonadota</taxon>
        <taxon>Alphaproteobacteria</taxon>
        <taxon>Hyphomicrobiales</taxon>
        <taxon>Parvibaculaceae</taxon>
        <taxon>Kaustia</taxon>
    </lineage>
</organism>
<dbReference type="Proteomes" id="UP000593594">
    <property type="component" value="Chromosome"/>
</dbReference>
<protein>
    <submittedName>
        <fullName evidence="2">Uncharacterized protein</fullName>
    </submittedName>
</protein>
<feature type="compositionally biased region" description="Basic and acidic residues" evidence="1">
    <location>
        <begin position="56"/>
        <end position="68"/>
    </location>
</feature>
<dbReference type="AlphaFoldDB" id="A0A7S8C4B4"/>
<keyword evidence="3" id="KW-1185">Reference proteome</keyword>
<name>A0A7S8C4B4_9HYPH</name>
<proteinExistence type="predicted"/>
<evidence type="ECO:0000256" key="1">
    <source>
        <dbReference type="SAM" id="MobiDB-lite"/>
    </source>
</evidence>
<dbReference type="RefSeq" id="WP_213164294.1">
    <property type="nucleotide sequence ID" value="NZ_CP058214.1"/>
</dbReference>
<reference evidence="2 3" key="1">
    <citation type="submission" date="2020-06" db="EMBL/GenBank/DDBJ databases">
        <title>Genome sequence of 2 isolates from Red Sea Mangroves.</title>
        <authorList>
            <person name="Sefrji F."/>
            <person name="Michoud G."/>
            <person name="Merlino G."/>
            <person name="Daffonchio D."/>
        </authorList>
    </citation>
    <scope>NUCLEOTIDE SEQUENCE [LARGE SCALE GENOMIC DNA]</scope>
    <source>
        <strain evidence="2 3">R1DC25</strain>
    </source>
</reference>
<evidence type="ECO:0000313" key="2">
    <source>
        <dbReference type="EMBL" id="QPC43054.1"/>
    </source>
</evidence>